<evidence type="ECO:0000313" key="2">
    <source>
        <dbReference type="EMBL" id="CAD2189154.1"/>
    </source>
</evidence>
<feature type="compositionally biased region" description="Polar residues" evidence="1">
    <location>
        <begin position="138"/>
        <end position="157"/>
    </location>
</feature>
<dbReference type="GO" id="GO:0005634">
    <property type="term" value="C:nucleus"/>
    <property type="evidence" value="ECO:0007669"/>
    <property type="project" value="TreeGrafter"/>
</dbReference>
<dbReference type="OrthoDB" id="5806595at2759"/>
<reference evidence="2 3" key="1">
    <citation type="submission" date="2020-08" db="EMBL/GenBank/DDBJ databases">
        <authorList>
            <person name="Koutsovoulos G."/>
            <person name="Danchin GJ E."/>
        </authorList>
    </citation>
    <scope>NUCLEOTIDE SEQUENCE [LARGE SCALE GENOMIC DNA]</scope>
</reference>
<organism evidence="2 3">
    <name type="scientific">Meloidogyne enterolobii</name>
    <name type="common">Root-knot nematode worm</name>
    <name type="synonym">Meloidogyne mayaguensis</name>
    <dbReference type="NCBI Taxonomy" id="390850"/>
    <lineage>
        <taxon>Eukaryota</taxon>
        <taxon>Metazoa</taxon>
        <taxon>Ecdysozoa</taxon>
        <taxon>Nematoda</taxon>
        <taxon>Chromadorea</taxon>
        <taxon>Rhabditida</taxon>
        <taxon>Tylenchina</taxon>
        <taxon>Tylenchomorpha</taxon>
        <taxon>Tylenchoidea</taxon>
        <taxon>Meloidogynidae</taxon>
        <taxon>Meloidogyninae</taxon>
        <taxon>Meloidogyne</taxon>
    </lineage>
</organism>
<evidence type="ECO:0000313" key="3">
    <source>
        <dbReference type="Proteomes" id="UP000580250"/>
    </source>
</evidence>
<comment type="caution">
    <text evidence="2">The sequence shown here is derived from an EMBL/GenBank/DDBJ whole genome shotgun (WGS) entry which is preliminary data.</text>
</comment>
<sequence>MISETPIEMPEPVDKFLCCTLYSAVLTKNGNIFWRGIYPFNERRKIWERYAPAKKQVTFEACGSEIVVGSEVRTKSTPIYSFGSIAVNFSQGIPMIDVLYEDAWTLNETCLFRVFRSANAYDNYNGEKLQQQKEKRVSFNSQAENEQRQSSTTSQPLTGSGSTSANNNSDFAGKESAWNLKDCIFIHEEAVNDTSIVKIVDGAYCGIVFKSTMEKLESEPSTDLSKMGIGLMRKDDLVLVSSSSRGSRSPENFQIHFKQIRLPSSVKQVSSVAVDLTGFRVLCEKQSRIHLLRISCVGKLLSDHPIPVNFGALTQNKKR</sequence>
<feature type="compositionally biased region" description="Low complexity" evidence="1">
    <location>
        <begin position="158"/>
        <end position="168"/>
    </location>
</feature>
<gene>
    <name evidence="2" type="ORF">MENT_LOCUS41858</name>
</gene>
<name>A0A6V7WQ62_MELEN</name>
<accession>A0A6V7WQ62</accession>
<protein>
    <submittedName>
        <fullName evidence="2">Uncharacterized protein</fullName>
    </submittedName>
</protein>
<proteinExistence type="predicted"/>
<dbReference type="GO" id="GO:0000209">
    <property type="term" value="P:protein polyubiquitination"/>
    <property type="evidence" value="ECO:0007669"/>
    <property type="project" value="TreeGrafter"/>
</dbReference>
<dbReference type="PANTHER" id="PTHR46276">
    <property type="entry name" value="E3 UBIQUITIN-PROTEIN LIGASE UBR5"/>
    <property type="match status" value="1"/>
</dbReference>
<dbReference type="GO" id="GO:0034450">
    <property type="term" value="F:ubiquitin-ubiquitin ligase activity"/>
    <property type="evidence" value="ECO:0007669"/>
    <property type="project" value="TreeGrafter"/>
</dbReference>
<evidence type="ECO:0000256" key="1">
    <source>
        <dbReference type="SAM" id="MobiDB-lite"/>
    </source>
</evidence>
<dbReference type="AlphaFoldDB" id="A0A6V7WQ62"/>
<dbReference type="GO" id="GO:0090263">
    <property type="term" value="P:positive regulation of canonical Wnt signaling pathway"/>
    <property type="evidence" value="ECO:0007669"/>
    <property type="project" value="TreeGrafter"/>
</dbReference>
<dbReference type="PANTHER" id="PTHR46276:SF1">
    <property type="entry name" value="E3 UBIQUITIN-PROTEIN LIGASE UBR5"/>
    <property type="match status" value="1"/>
</dbReference>
<dbReference type="GO" id="GO:0005737">
    <property type="term" value="C:cytoplasm"/>
    <property type="evidence" value="ECO:0007669"/>
    <property type="project" value="TreeGrafter"/>
</dbReference>
<dbReference type="EMBL" id="CAJEWN010000734">
    <property type="protein sequence ID" value="CAD2189154.1"/>
    <property type="molecule type" value="Genomic_DNA"/>
</dbReference>
<dbReference type="Proteomes" id="UP000580250">
    <property type="component" value="Unassembled WGS sequence"/>
</dbReference>
<feature type="region of interest" description="Disordered" evidence="1">
    <location>
        <begin position="129"/>
        <end position="168"/>
    </location>
</feature>